<dbReference type="AlphaFoldDB" id="A0A4Z2ILC6"/>
<organism evidence="1 2">
    <name type="scientific">Liparis tanakae</name>
    <name type="common">Tanaka's snailfish</name>
    <dbReference type="NCBI Taxonomy" id="230148"/>
    <lineage>
        <taxon>Eukaryota</taxon>
        <taxon>Metazoa</taxon>
        <taxon>Chordata</taxon>
        <taxon>Craniata</taxon>
        <taxon>Vertebrata</taxon>
        <taxon>Euteleostomi</taxon>
        <taxon>Actinopterygii</taxon>
        <taxon>Neopterygii</taxon>
        <taxon>Teleostei</taxon>
        <taxon>Neoteleostei</taxon>
        <taxon>Acanthomorphata</taxon>
        <taxon>Eupercaria</taxon>
        <taxon>Perciformes</taxon>
        <taxon>Cottioidei</taxon>
        <taxon>Cottales</taxon>
        <taxon>Liparidae</taxon>
        <taxon>Liparis</taxon>
    </lineage>
</organism>
<protein>
    <submittedName>
        <fullName evidence="1">Uncharacterized protein</fullName>
    </submittedName>
</protein>
<keyword evidence="2" id="KW-1185">Reference proteome</keyword>
<gene>
    <name evidence="1" type="ORF">EYF80_011736</name>
</gene>
<evidence type="ECO:0000313" key="1">
    <source>
        <dbReference type="EMBL" id="TNN77983.1"/>
    </source>
</evidence>
<proteinExistence type="predicted"/>
<evidence type="ECO:0000313" key="2">
    <source>
        <dbReference type="Proteomes" id="UP000314294"/>
    </source>
</evidence>
<comment type="caution">
    <text evidence="1">The sequence shown here is derived from an EMBL/GenBank/DDBJ whole genome shotgun (WGS) entry which is preliminary data.</text>
</comment>
<name>A0A4Z2ILC6_9TELE</name>
<reference evidence="1 2" key="1">
    <citation type="submission" date="2019-03" db="EMBL/GenBank/DDBJ databases">
        <title>First draft genome of Liparis tanakae, snailfish: a comprehensive survey of snailfish specific genes.</title>
        <authorList>
            <person name="Kim W."/>
            <person name="Song I."/>
            <person name="Jeong J.-H."/>
            <person name="Kim D."/>
            <person name="Kim S."/>
            <person name="Ryu S."/>
            <person name="Song J.Y."/>
            <person name="Lee S.K."/>
        </authorList>
    </citation>
    <scope>NUCLEOTIDE SEQUENCE [LARGE SCALE GENOMIC DNA]</scope>
    <source>
        <tissue evidence="1">Muscle</tissue>
    </source>
</reference>
<dbReference type="Proteomes" id="UP000314294">
    <property type="component" value="Unassembled WGS sequence"/>
</dbReference>
<accession>A0A4Z2ILC6</accession>
<dbReference type="EMBL" id="SRLO01000077">
    <property type="protein sequence ID" value="TNN77983.1"/>
    <property type="molecule type" value="Genomic_DNA"/>
</dbReference>
<sequence>MILTAEFRKTPTGVTCQPGAQSTHAPDINQLVTAPALHTPVSNTPINSTSYSALTLTPFGASSSKGLGPPLVSFASSGAVFSSSGAARSSSVAAWSSSDHSVEAMNAWLFS</sequence>